<dbReference type="Proteomes" id="UP000007013">
    <property type="component" value="Chromosome"/>
</dbReference>
<name>B1ZRW1_OPITP</name>
<organism evidence="2 3">
    <name type="scientific">Opitutus terrae (strain DSM 11246 / JCM 15787 / PB90-1)</name>
    <dbReference type="NCBI Taxonomy" id="452637"/>
    <lineage>
        <taxon>Bacteria</taxon>
        <taxon>Pseudomonadati</taxon>
        <taxon>Verrucomicrobiota</taxon>
        <taxon>Opitutia</taxon>
        <taxon>Opitutales</taxon>
        <taxon>Opitutaceae</taxon>
        <taxon>Opitutus</taxon>
    </lineage>
</organism>
<sequence>MVSLTARPKPAERRGRETPRYTAGREYAAICNFSGRAGFFGA</sequence>
<evidence type="ECO:0000313" key="3">
    <source>
        <dbReference type="Proteomes" id="UP000007013"/>
    </source>
</evidence>
<reference evidence="2 3" key="1">
    <citation type="journal article" date="2011" name="J. Bacteriol.">
        <title>Genome sequence of the verrucomicrobium Opitutus terrae PB90-1, an abundant inhabitant of rice paddy soil ecosystems.</title>
        <authorList>
            <person name="van Passel M.W."/>
            <person name="Kant R."/>
            <person name="Palva A."/>
            <person name="Copeland A."/>
            <person name="Lucas S."/>
            <person name="Lapidus A."/>
            <person name="Glavina del Rio T."/>
            <person name="Pitluck S."/>
            <person name="Goltsman E."/>
            <person name="Clum A."/>
            <person name="Sun H."/>
            <person name="Schmutz J."/>
            <person name="Larimer F.W."/>
            <person name="Land M.L."/>
            <person name="Hauser L."/>
            <person name="Kyrpides N."/>
            <person name="Mikhailova N."/>
            <person name="Richardson P.P."/>
            <person name="Janssen P.H."/>
            <person name="de Vos W.M."/>
            <person name="Smidt H."/>
        </authorList>
    </citation>
    <scope>NUCLEOTIDE SEQUENCE [LARGE SCALE GENOMIC DNA]</scope>
    <source>
        <strain evidence="3">DSM 11246 / JCM 15787 / PB90-1</strain>
    </source>
</reference>
<dbReference type="EMBL" id="CP001032">
    <property type="protein sequence ID" value="ACB73804.1"/>
    <property type="molecule type" value="Genomic_DNA"/>
</dbReference>
<dbReference type="HOGENOM" id="CLU_3254918_0_0_0"/>
<accession>B1ZRW1</accession>
<dbReference type="KEGG" id="ote:Oter_0514"/>
<proteinExistence type="predicted"/>
<keyword evidence="3" id="KW-1185">Reference proteome</keyword>
<feature type="compositionally biased region" description="Basic and acidic residues" evidence="1">
    <location>
        <begin position="9"/>
        <end position="19"/>
    </location>
</feature>
<dbReference type="AlphaFoldDB" id="B1ZRW1"/>
<protein>
    <submittedName>
        <fullName evidence="2">Uncharacterized protein</fullName>
    </submittedName>
</protein>
<dbReference type="STRING" id="452637.Oter_0514"/>
<evidence type="ECO:0000256" key="1">
    <source>
        <dbReference type="SAM" id="MobiDB-lite"/>
    </source>
</evidence>
<evidence type="ECO:0000313" key="2">
    <source>
        <dbReference type="EMBL" id="ACB73804.1"/>
    </source>
</evidence>
<gene>
    <name evidence="2" type="ordered locus">Oter_0514</name>
</gene>
<feature type="region of interest" description="Disordered" evidence="1">
    <location>
        <begin position="1"/>
        <end position="20"/>
    </location>
</feature>